<dbReference type="EC" id="3.1.13.1" evidence="9"/>
<dbReference type="NCBIfam" id="TIGR02062">
    <property type="entry name" value="RNase_B"/>
    <property type="match status" value="1"/>
</dbReference>
<dbReference type="NCBIfam" id="NF003455">
    <property type="entry name" value="PRK05054.1"/>
    <property type="match status" value="1"/>
</dbReference>
<dbReference type="Proteomes" id="UP001500171">
    <property type="component" value="Unassembled WGS sequence"/>
</dbReference>
<keyword evidence="7" id="KW-0269">Exonuclease</keyword>
<evidence type="ECO:0000256" key="7">
    <source>
        <dbReference type="ARBA" id="ARBA00022839"/>
    </source>
</evidence>
<dbReference type="InterPro" id="IPR004476">
    <property type="entry name" value="RNase_II/RNase_R"/>
</dbReference>
<evidence type="ECO:0000256" key="6">
    <source>
        <dbReference type="ARBA" id="ARBA00022801"/>
    </source>
</evidence>
<dbReference type="Gene3D" id="2.40.50.640">
    <property type="match status" value="1"/>
</dbReference>
<dbReference type="InterPro" id="IPR013223">
    <property type="entry name" value="RNase_B_OB_dom"/>
</dbReference>
<evidence type="ECO:0000313" key="12">
    <source>
        <dbReference type="EMBL" id="GAA5109235.1"/>
    </source>
</evidence>
<dbReference type="Pfam" id="PF00773">
    <property type="entry name" value="RNB"/>
    <property type="match status" value="1"/>
</dbReference>
<dbReference type="SMART" id="SM00357">
    <property type="entry name" value="CSP"/>
    <property type="match status" value="1"/>
</dbReference>
<sequence>MLQDNPLLAQLKQQLHSQTPRAEGTIKAHEKGYGFLETDNKKSYFVSSQNMKNVLNGDKVSGILVQNGDKTAFEPETLLEPALNIFLGQVSFDNKVLDIIPEKHAKFSIRAKVSTNVTHQLKAGDWVKAKLISHPLQDKNGFSAEITQFITQDNTPDQLWLIALARQNLDASLPIDYNWQLIDHEKIERIDLTDLDFFTIDSKETQDMDDALSITRDKQGNYCLQIAIADPSAYIAENSETDNTAYQRCFSTYLPGFTVPMLPKSLSNELCSLKEHQKRPALVCKTIITPDGDIDYQSSEFNLAWVTSKAKLNYKNVSEFIDHQIDIDTDIPTLSDQLISLQELAQIRNLWRQKNALLFKDNHEYRFIFDQQRQLIDIVKESKLTAHKMVEEAMVIANQVFTHTLKAELGFGIFNTHQGFEPKYLDSVVKLLSENQIEEFNKERIATFDGYRDLRRLIQQNELLEYRLRRYQASADFSIEPNAHFGLGFDSYATWTSPIRKYGDLLNHRLLKSILEKHIHDKPNQQILPLMNERRKTVRFAEREVNEKLYQQFLADKIGQPFDAQIIDLNRGGAKVRLTAIGAVAFMPSSLIHPIRNEVGMLPEEGLIKIKEQVTYRLLDKVTVILNEIKTDTSTIIVKNA</sequence>
<feature type="domain" description="RNB" evidence="11">
    <location>
        <begin position="189"/>
        <end position="517"/>
    </location>
</feature>
<dbReference type="PANTHER" id="PTHR23355">
    <property type="entry name" value="RIBONUCLEASE"/>
    <property type="match status" value="1"/>
</dbReference>
<dbReference type="InterPro" id="IPR012340">
    <property type="entry name" value="NA-bd_OB-fold"/>
</dbReference>
<dbReference type="RefSeq" id="WP_345489923.1">
    <property type="nucleotide sequence ID" value="NZ_BAABHY010000001.1"/>
</dbReference>
<dbReference type="PANTHER" id="PTHR23355:SF37">
    <property type="entry name" value="EXORIBONUCLEASE 2"/>
    <property type="match status" value="1"/>
</dbReference>
<dbReference type="EMBL" id="BAABHY010000001">
    <property type="protein sequence ID" value="GAA5109235.1"/>
    <property type="molecule type" value="Genomic_DNA"/>
</dbReference>
<evidence type="ECO:0000259" key="11">
    <source>
        <dbReference type="SMART" id="SM00955"/>
    </source>
</evidence>
<name>A0ABP9N404_9GAMM</name>
<evidence type="ECO:0000256" key="5">
    <source>
        <dbReference type="ARBA" id="ARBA00022722"/>
    </source>
</evidence>
<evidence type="ECO:0000256" key="2">
    <source>
        <dbReference type="ARBA" id="ARBA00004496"/>
    </source>
</evidence>
<dbReference type="Pfam" id="PF08206">
    <property type="entry name" value="OB_RNB"/>
    <property type="match status" value="1"/>
</dbReference>
<keyword evidence="13" id="KW-1185">Reference proteome</keyword>
<evidence type="ECO:0000256" key="1">
    <source>
        <dbReference type="ARBA" id="ARBA00001849"/>
    </source>
</evidence>
<comment type="catalytic activity">
    <reaction evidence="1">
        <text>Exonucleolytic cleavage in the 3'- to 5'-direction to yield nucleoside 5'-phosphates.</text>
        <dbReference type="EC" id="3.1.13.1"/>
    </reaction>
</comment>
<evidence type="ECO:0000256" key="8">
    <source>
        <dbReference type="ARBA" id="ARBA00022884"/>
    </source>
</evidence>
<proteinExistence type="inferred from homology"/>
<keyword evidence="4" id="KW-0963">Cytoplasm</keyword>
<keyword evidence="8" id="KW-0694">RNA-binding</keyword>
<dbReference type="InterPro" id="IPR050180">
    <property type="entry name" value="RNR_Ribonuclease"/>
</dbReference>
<evidence type="ECO:0000259" key="10">
    <source>
        <dbReference type="SMART" id="SM00357"/>
    </source>
</evidence>
<evidence type="ECO:0000256" key="9">
    <source>
        <dbReference type="NCBIfam" id="TIGR02062"/>
    </source>
</evidence>
<keyword evidence="5" id="KW-0540">Nuclease</keyword>
<accession>A0ABP9N404</accession>
<reference evidence="13" key="1">
    <citation type="journal article" date="2019" name="Int. J. Syst. Evol. Microbiol.">
        <title>The Global Catalogue of Microorganisms (GCM) 10K type strain sequencing project: providing services to taxonomists for standard genome sequencing and annotation.</title>
        <authorList>
            <consortium name="The Broad Institute Genomics Platform"/>
            <consortium name="The Broad Institute Genome Sequencing Center for Infectious Disease"/>
            <person name="Wu L."/>
            <person name="Ma J."/>
        </authorList>
    </citation>
    <scope>NUCLEOTIDE SEQUENCE [LARGE SCALE GENOMIC DNA]</scope>
    <source>
        <strain evidence="13">JCM 18050</strain>
    </source>
</reference>
<keyword evidence="6" id="KW-0378">Hydrolase</keyword>
<dbReference type="SUPFAM" id="SSF50249">
    <property type="entry name" value="Nucleic acid-binding proteins"/>
    <property type="match status" value="4"/>
</dbReference>
<dbReference type="NCBIfam" id="TIGR00358">
    <property type="entry name" value="3_prime_RNase"/>
    <property type="match status" value="1"/>
</dbReference>
<organism evidence="12 13">
    <name type="scientific">Orbus sasakiae</name>
    <dbReference type="NCBI Taxonomy" id="1078475"/>
    <lineage>
        <taxon>Bacteria</taxon>
        <taxon>Pseudomonadati</taxon>
        <taxon>Pseudomonadota</taxon>
        <taxon>Gammaproteobacteria</taxon>
        <taxon>Orbales</taxon>
        <taxon>Orbaceae</taxon>
        <taxon>Orbus</taxon>
    </lineage>
</organism>
<evidence type="ECO:0000256" key="4">
    <source>
        <dbReference type="ARBA" id="ARBA00022490"/>
    </source>
</evidence>
<dbReference type="Gene3D" id="2.40.50.140">
    <property type="entry name" value="Nucleic acid-binding proteins"/>
    <property type="match status" value="2"/>
</dbReference>
<gene>
    <name evidence="12" type="ORF">GCM10023211_12330</name>
</gene>
<evidence type="ECO:0000313" key="13">
    <source>
        <dbReference type="Proteomes" id="UP001500171"/>
    </source>
</evidence>
<comment type="caution">
    <text evidence="12">The sequence shown here is derived from an EMBL/GenBank/DDBJ whole genome shotgun (WGS) entry which is preliminary data.</text>
</comment>
<feature type="domain" description="Cold-shock" evidence="10">
    <location>
        <begin position="23"/>
        <end position="79"/>
    </location>
</feature>
<comment type="similarity">
    <text evidence="3">Belongs to the RNR ribonuclease family. RNase II subfamily.</text>
</comment>
<dbReference type="SMART" id="SM00955">
    <property type="entry name" value="RNB"/>
    <property type="match status" value="1"/>
</dbReference>
<dbReference type="InterPro" id="IPR011129">
    <property type="entry name" value="CSD"/>
</dbReference>
<evidence type="ECO:0000256" key="3">
    <source>
        <dbReference type="ARBA" id="ARBA00009925"/>
    </source>
</evidence>
<dbReference type="InterPro" id="IPR022966">
    <property type="entry name" value="RNase_II/R_CS"/>
</dbReference>
<dbReference type="InterPro" id="IPR011804">
    <property type="entry name" value="RNase_II"/>
</dbReference>
<dbReference type="InterPro" id="IPR001900">
    <property type="entry name" value="RNase_II/R"/>
</dbReference>
<dbReference type="PROSITE" id="PS01175">
    <property type="entry name" value="RIBONUCLEASE_II"/>
    <property type="match status" value="1"/>
</dbReference>
<comment type="subcellular location">
    <subcellularLocation>
        <location evidence="2">Cytoplasm</location>
    </subcellularLocation>
</comment>
<protein>
    <recommendedName>
        <fullName evidence="9">Exoribonuclease II</fullName>
        <ecNumber evidence="9">3.1.13.1</ecNumber>
    </recommendedName>
</protein>